<dbReference type="HOGENOM" id="CLU_022496_0_0_1"/>
<sequence length="711" mass="80872">MADFESVLGGCVDFLQERVFRELPENAVTVCMEREAVGGAEVVAGEWGPLEGVTDKQIRRDMQMNAFRAVVVRVVQGGREDGGYLANLAAVLDCVHWMQAGEGAAGDAAAWANLYFDLTKSAMQFLAVPDGFLAFWPYFESRLAWYLQGQDVVPVRSGENRLVSGIRLPLSRLLYHCNELVRQLEAQSKLNTPRHYMVAHKLQWFMSQLLPASENCNYNKSGELMAQLPETLWAQRGGKLRDARSPSLFRDWTYFVEEFVLDPVGVMVSPLRERQGFEEYTNDIIEFLLEKEQDYYRKVASAVQGPNLIRQDLHRGLIPTQASTNNFREPQDSRHSICASKAAFWKHYSEVYATLEDVMHPLPLELCMEDEHTLNHQLETVEVDTFRKLVLLQITITCNIVDQILRDKAIYRTYVTRYKNVHSGRAIPNDPPTLFKFFSTAVGRIRDFYRVKDPQFFDMLNELLHADESFLFAKAANMAPFKEIAWNTESLGHAPEPACSFKKFGFITMGNKRINDVWKIESGLKRTKDLAKAREIDPTGVYSALQAVAATAGAATDADSRIVKQWQDLRALRFEYLFELAKVDETTGINGLFDPTLIAASREDKDKRISALHEAYIKRHREDLEKAEMYFRQQSEQSEDKGDELSRKRAASTPDSADDLPETKRSRLQSESVPAEHLESAETPDTAKKSEPQEKEQESDDDDDDEAVPEC</sequence>
<dbReference type="OMA" id="FWPYAES"/>
<feature type="compositionally biased region" description="Acidic residues" evidence="1">
    <location>
        <begin position="697"/>
        <end position="711"/>
    </location>
</feature>
<reference evidence="3" key="2">
    <citation type="journal article" date="2013" name="G3 (Bethesda)">
        <title>Genomes of Ashbya fungi isolated from insects reveal four mating-type loci, numerous translocations, lack of transposons, and distinct gene duplications.</title>
        <authorList>
            <person name="Dietrich F.S."/>
            <person name="Voegeli S."/>
            <person name="Kuo S."/>
            <person name="Philippsen P."/>
        </authorList>
    </citation>
    <scope>GENOME REANNOTATION</scope>
    <source>
        <strain evidence="3">ATCC 10895 / CBS 109.51 / FGSC 9923 / NRRL Y-1056</strain>
    </source>
</reference>
<dbReference type="FunCoup" id="Q750X0">
    <property type="interactions" value="119"/>
</dbReference>
<dbReference type="AlphaFoldDB" id="Q750X0"/>
<evidence type="ECO:0000313" key="2">
    <source>
        <dbReference type="EMBL" id="AAS54310.1"/>
    </source>
</evidence>
<keyword evidence="3" id="KW-1185">Reference proteome</keyword>
<dbReference type="eggNOG" id="ENOG502QU83">
    <property type="taxonomic scope" value="Eukaryota"/>
</dbReference>
<dbReference type="InParanoid" id="Q750X0"/>
<accession>Q750X0</accession>
<dbReference type="InterPro" id="IPR021861">
    <property type="entry name" value="THO_THOC1"/>
</dbReference>
<evidence type="ECO:0000256" key="1">
    <source>
        <dbReference type="SAM" id="MobiDB-lite"/>
    </source>
</evidence>
<dbReference type="RefSeq" id="NP_986486.1">
    <property type="nucleotide sequence ID" value="NM_211548.1"/>
</dbReference>
<dbReference type="Proteomes" id="UP000000591">
    <property type="component" value="Chromosome VII"/>
</dbReference>
<feature type="compositionally biased region" description="Basic and acidic residues" evidence="1">
    <location>
        <begin position="638"/>
        <end position="647"/>
    </location>
</feature>
<gene>
    <name evidence="2" type="ORF">AGOS_AGL181C</name>
</gene>
<dbReference type="Pfam" id="PF11957">
    <property type="entry name" value="efThoc1"/>
    <property type="match status" value="1"/>
</dbReference>
<reference evidence="2 3" key="1">
    <citation type="journal article" date="2004" name="Science">
        <title>The Ashbya gossypii genome as a tool for mapping the ancient Saccharomyces cerevisiae genome.</title>
        <authorList>
            <person name="Dietrich F.S."/>
            <person name="Voegeli S."/>
            <person name="Brachat S."/>
            <person name="Lerch A."/>
            <person name="Gates K."/>
            <person name="Steiner S."/>
            <person name="Mohr C."/>
            <person name="Pohlmann R."/>
            <person name="Luedi P."/>
            <person name="Choi S."/>
            <person name="Wing R.A."/>
            <person name="Flavier A."/>
            <person name="Gaffney T.D."/>
            <person name="Philippsen P."/>
        </authorList>
    </citation>
    <scope>NUCLEOTIDE SEQUENCE [LARGE SCALE GENOMIC DNA]</scope>
    <source>
        <strain evidence="3">ATCC 10895 / CBS 109.51 / FGSC 9923 / NRRL Y-1056</strain>
    </source>
</reference>
<protein>
    <submittedName>
        <fullName evidence="2">AGL181Cp</fullName>
    </submittedName>
</protein>
<dbReference type="EMBL" id="AE016820">
    <property type="protein sequence ID" value="AAS54310.1"/>
    <property type="molecule type" value="Genomic_DNA"/>
</dbReference>
<evidence type="ECO:0000313" key="3">
    <source>
        <dbReference type="Proteomes" id="UP000000591"/>
    </source>
</evidence>
<dbReference type="STRING" id="284811.Q750X0"/>
<name>Q750X0_EREGS</name>
<feature type="compositionally biased region" description="Basic and acidic residues" evidence="1">
    <location>
        <begin position="674"/>
        <end position="696"/>
    </location>
</feature>
<feature type="region of interest" description="Disordered" evidence="1">
    <location>
        <begin position="631"/>
        <end position="711"/>
    </location>
</feature>
<organism evidence="2 3">
    <name type="scientific">Eremothecium gossypii (strain ATCC 10895 / CBS 109.51 / FGSC 9923 / NRRL Y-1056)</name>
    <name type="common">Yeast</name>
    <name type="synonym">Ashbya gossypii</name>
    <dbReference type="NCBI Taxonomy" id="284811"/>
    <lineage>
        <taxon>Eukaryota</taxon>
        <taxon>Fungi</taxon>
        <taxon>Dikarya</taxon>
        <taxon>Ascomycota</taxon>
        <taxon>Saccharomycotina</taxon>
        <taxon>Saccharomycetes</taxon>
        <taxon>Saccharomycetales</taxon>
        <taxon>Saccharomycetaceae</taxon>
        <taxon>Eremothecium</taxon>
    </lineage>
</organism>
<dbReference type="OrthoDB" id="4060917at2759"/>
<proteinExistence type="predicted"/>
<dbReference type="GeneID" id="4622779"/>
<dbReference type="KEGG" id="ago:AGOS_AGL181C"/>